<keyword evidence="2" id="KW-1133">Transmembrane helix</keyword>
<accession>A0A9X3NKM2</accession>
<evidence type="ECO:0000256" key="2">
    <source>
        <dbReference type="SAM" id="Phobius"/>
    </source>
</evidence>
<dbReference type="AlphaFoldDB" id="A0A9X3NKM2"/>
<keyword evidence="2" id="KW-0812">Transmembrane</keyword>
<keyword evidence="2" id="KW-0472">Membrane</keyword>
<organism evidence="3 4">
    <name type="scientific">Streptomonospora mangrovi</name>
    <dbReference type="NCBI Taxonomy" id="2883123"/>
    <lineage>
        <taxon>Bacteria</taxon>
        <taxon>Bacillati</taxon>
        <taxon>Actinomycetota</taxon>
        <taxon>Actinomycetes</taxon>
        <taxon>Streptosporangiales</taxon>
        <taxon>Nocardiopsidaceae</taxon>
        <taxon>Streptomonospora</taxon>
    </lineage>
</organism>
<sequence>MEEVLSALIPPAVVATVFCTFVIKLLRKEMAPRTSDGRLVSETDTASGRAPAGATTATASATDGVAADDGAKGSVSSRTELPADAPDSADR</sequence>
<protein>
    <submittedName>
        <fullName evidence="3">Uncharacterized protein</fullName>
    </submittedName>
</protein>
<evidence type="ECO:0000256" key="1">
    <source>
        <dbReference type="SAM" id="MobiDB-lite"/>
    </source>
</evidence>
<dbReference type="RefSeq" id="WP_270071011.1">
    <property type="nucleotide sequence ID" value="NZ_JAJAQC010000005.1"/>
</dbReference>
<feature type="region of interest" description="Disordered" evidence="1">
    <location>
        <begin position="32"/>
        <end position="91"/>
    </location>
</feature>
<dbReference type="EMBL" id="JAJAQC010000005">
    <property type="protein sequence ID" value="MDA0563544.1"/>
    <property type="molecule type" value="Genomic_DNA"/>
</dbReference>
<feature type="compositionally biased region" description="Low complexity" evidence="1">
    <location>
        <begin position="45"/>
        <end position="74"/>
    </location>
</feature>
<feature type="transmembrane region" description="Helical" evidence="2">
    <location>
        <begin position="6"/>
        <end position="26"/>
    </location>
</feature>
<dbReference type="Proteomes" id="UP001140076">
    <property type="component" value="Unassembled WGS sequence"/>
</dbReference>
<reference evidence="3" key="1">
    <citation type="submission" date="2021-10" db="EMBL/GenBank/DDBJ databases">
        <title>Streptomonospora sp. nov., isolated from mangrove soil.</title>
        <authorList>
            <person name="Chen X."/>
            <person name="Ge X."/>
            <person name="Liu W."/>
        </authorList>
    </citation>
    <scope>NUCLEOTIDE SEQUENCE</scope>
    <source>
        <strain evidence="3">S1-112</strain>
    </source>
</reference>
<gene>
    <name evidence="3" type="ORF">LG943_04245</name>
</gene>
<evidence type="ECO:0000313" key="4">
    <source>
        <dbReference type="Proteomes" id="UP001140076"/>
    </source>
</evidence>
<feature type="compositionally biased region" description="Basic and acidic residues" evidence="1">
    <location>
        <begin position="32"/>
        <end position="41"/>
    </location>
</feature>
<keyword evidence="4" id="KW-1185">Reference proteome</keyword>
<proteinExistence type="predicted"/>
<comment type="caution">
    <text evidence="3">The sequence shown here is derived from an EMBL/GenBank/DDBJ whole genome shotgun (WGS) entry which is preliminary data.</text>
</comment>
<name>A0A9X3NKM2_9ACTN</name>
<evidence type="ECO:0000313" key="3">
    <source>
        <dbReference type="EMBL" id="MDA0563544.1"/>
    </source>
</evidence>